<dbReference type="Gene3D" id="1.10.10.10">
    <property type="entry name" value="Winged helix-like DNA-binding domain superfamily/Winged helix DNA-binding domain"/>
    <property type="match status" value="1"/>
</dbReference>
<dbReference type="RefSeq" id="WP_150415292.1">
    <property type="nucleotide sequence ID" value="NZ_VYQF01000003.1"/>
</dbReference>
<feature type="domain" description="HTH arsR-type" evidence="4">
    <location>
        <begin position="19"/>
        <end position="112"/>
    </location>
</feature>
<dbReference type="PANTHER" id="PTHR43132:SF2">
    <property type="entry name" value="ARSENICAL RESISTANCE OPERON REPRESSOR ARSR-RELATED"/>
    <property type="match status" value="1"/>
</dbReference>
<dbReference type="Proteomes" id="UP000326903">
    <property type="component" value="Unassembled WGS sequence"/>
</dbReference>
<evidence type="ECO:0000256" key="2">
    <source>
        <dbReference type="ARBA" id="ARBA00023125"/>
    </source>
</evidence>
<dbReference type="InterPro" id="IPR036388">
    <property type="entry name" value="WH-like_DNA-bd_sf"/>
</dbReference>
<dbReference type="NCBIfam" id="NF033788">
    <property type="entry name" value="HTH_metalloreg"/>
    <property type="match status" value="1"/>
</dbReference>
<organism evidence="5 6">
    <name type="scientific">Ginsengibacter hankyongi</name>
    <dbReference type="NCBI Taxonomy" id="2607284"/>
    <lineage>
        <taxon>Bacteria</taxon>
        <taxon>Pseudomonadati</taxon>
        <taxon>Bacteroidota</taxon>
        <taxon>Chitinophagia</taxon>
        <taxon>Chitinophagales</taxon>
        <taxon>Chitinophagaceae</taxon>
        <taxon>Ginsengibacter</taxon>
    </lineage>
</organism>
<dbReference type="InterPro" id="IPR001845">
    <property type="entry name" value="HTH_ArsR_DNA-bd_dom"/>
</dbReference>
<dbReference type="PANTHER" id="PTHR43132">
    <property type="entry name" value="ARSENICAL RESISTANCE OPERON REPRESSOR ARSR-RELATED"/>
    <property type="match status" value="1"/>
</dbReference>
<accession>A0A5J5IGR4</accession>
<dbReference type="PROSITE" id="PS50987">
    <property type="entry name" value="HTH_ARSR_2"/>
    <property type="match status" value="1"/>
</dbReference>
<dbReference type="InterPro" id="IPR011991">
    <property type="entry name" value="ArsR-like_HTH"/>
</dbReference>
<evidence type="ECO:0000256" key="3">
    <source>
        <dbReference type="ARBA" id="ARBA00023163"/>
    </source>
</evidence>
<dbReference type="GO" id="GO:0003700">
    <property type="term" value="F:DNA-binding transcription factor activity"/>
    <property type="evidence" value="ECO:0007669"/>
    <property type="project" value="InterPro"/>
</dbReference>
<keyword evidence="6" id="KW-1185">Reference proteome</keyword>
<dbReference type="SUPFAM" id="SSF46785">
    <property type="entry name" value="Winged helix' DNA-binding domain"/>
    <property type="match status" value="1"/>
</dbReference>
<dbReference type="GO" id="GO:0003677">
    <property type="term" value="F:DNA binding"/>
    <property type="evidence" value="ECO:0007669"/>
    <property type="project" value="UniProtKB-KW"/>
</dbReference>
<dbReference type="InterPro" id="IPR036390">
    <property type="entry name" value="WH_DNA-bd_sf"/>
</dbReference>
<evidence type="ECO:0000259" key="4">
    <source>
        <dbReference type="PROSITE" id="PS50987"/>
    </source>
</evidence>
<keyword evidence="1" id="KW-0805">Transcription regulation</keyword>
<sequence>MTPDNNQVLPVDPKGLPVIDDYQVKKSALIFRAINHKLRQDIILLIHEKEKIEVTQIYSSLRIEQCVASQHLAVLRNNKLVYTERKGKYIYYSINYSRLQLINDFIKNLVAG</sequence>
<evidence type="ECO:0000313" key="6">
    <source>
        <dbReference type="Proteomes" id="UP000326903"/>
    </source>
</evidence>
<dbReference type="SMART" id="SM00418">
    <property type="entry name" value="HTH_ARSR"/>
    <property type="match status" value="1"/>
</dbReference>
<proteinExistence type="predicted"/>
<dbReference type="InterPro" id="IPR051011">
    <property type="entry name" value="Metal_resp_trans_reg"/>
</dbReference>
<dbReference type="PRINTS" id="PR00778">
    <property type="entry name" value="HTHARSR"/>
</dbReference>
<evidence type="ECO:0000256" key="1">
    <source>
        <dbReference type="ARBA" id="ARBA00023015"/>
    </source>
</evidence>
<keyword evidence="2" id="KW-0238">DNA-binding</keyword>
<gene>
    <name evidence="5" type="ORF">FW778_13515</name>
</gene>
<reference evidence="5 6" key="1">
    <citation type="submission" date="2019-09" db="EMBL/GenBank/DDBJ databases">
        <title>Draft genome sequence of Ginsengibacter sp. BR5-29.</title>
        <authorList>
            <person name="Im W.-T."/>
        </authorList>
    </citation>
    <scope>NUCLEOTIDE SEQUENCE [LARGE SCALE GENOMIC DNA]</scope>
    <source>
        <strain evidence="5 6">BR5-29</strain>
    </source>
</reference>
<evidence type="ECO:0000313" key="5">
    <source>
        <dbReference type="EMBL" id="KAA9038571.1"/>
    </source>
</evidence>
<dbReference type="AlphaFoldDB" id="A0A5J5IGR4"/>
<protein>
    <submittedName>
        <fullName evidence="5">Helix-turn-helix transcriptional regulator</fullName>
    </submittedName>
</protein>
<dbReference type="CDD" id="cd00090">
    <property type="entry name" value="HTH_ARSR"/>
    <property type="match status" value="1"/>
</dbReference>
<dbReference type="EMBL" id="VYQF01000003">
    <property type="protein sequence ID" value="KAA9038571.1"/>
    <property type="molecule type" value="Genomic_DNA"/>
</dbReference>
<comment type="caution">
    <text evidence="5">The sequence shown here is derived from an EMBL/GenBank/DDBJ whole genome shotgun (WGS) entry which is preliminary data.</text>
</comment>
<name>A0A5J5IGR4_9BACT</name>
<keyword evidence="3" id="KW-0804">Transcription</keyword>